<evidence type="ECO:0000313" key="3">
    <source>
        <dbReference type="Proteomes" id="UP000027138"/>
    </source>
</evidence>
<keyword evidence="1" id="KW-0472">Membrane</keyword>
<dbReference type="AlphaFoldDB" id="A0A067JGM4"/>
<accession>A0A067JGM4</accession>
<protein>
    <submittedName>
        <fullName evidence="2">Uncharacterized protein</fullName>
    </submittedName>
</protein>
<feature type="transmembrane region" description="Helical" evidence="1">
    <location>
        <begin position="17"/>
        <end position="42"/>
    </location>
</feature>
<sequence>MQAARARTDVLDPRQNLVFNMGVLSGTVWACYLAQLGSARLWGLQSSYNRGRVGVSMLRDR</sequence>
<dbReference type="EMBL" id="KK915528">
    <property type="protein sequence ID" value="KDP21953.1"/>
    <property type="molecule type" value="Genomic_DNA"/>
</dbReference>
<gene>
    <name evidence="2" type="ORF">JCGZ_03121</name>
</gene>
<dbReference type="Proteomes" id="UP000027138">
    <property type="component" value="Unassembled WGS sequence"/>
</dbReference>
<name>A0A067JGM4_JATCU</name>
<keyword evidence="3" id="KW-1185">Reference proteome</keyword>
<evidence type="ECO:0000256" key="1">
    <source>
        <dbReference type="SAM" id="Phobius"/>
    </source>
</evidence>
<organism evidence="2 3">
    <name type="scientific">Jatropha curcas</name>
    <name type="common">Barbados nut</name>
    <dbReference type="NCBI Taxonomy" id="180498"/>
    <lineage>
        <taxon>Eukaryota</taxon>
        <taxon>Viridiplantae</taxon>
        <taxon>Streptophyta</taxon>
        <taxon>Embryophyta</taxon>
        <taxon>Tracheophyta</taxon>
        <taxon>Spermatophyta</taxon>
        <taxon>Magnoliopsida</taxon>
        <taxon>eudicotyledons</taxon>
        <taxon>Gunneridae</taxon>
        <taxon>Pentapetalae</taxon>
        <taxon>rosids</taxon>
        <taxon>fabids</taxon>
        <taxon>Malpighiales</taxon>
        <taxon>Euphorbiaceae</taxon>
        <taxon>Crotonoideae</taxon>
        <taxon>Jatropheae</taxon>
        <taxon>Jatropha</taxon>
    </lineage>
</organism>
<reference evidence="2 3" key="1">
    <citation type="journal article" date="2014" name="PLoS ONE">
        <title>Global Analysis of Gene Expression Profiles in Physic Nut (Jatropha curcas L.) Seedlings Exposed to Salt Stress.</title>
        <authorList>
            <person name="Zhang L."/>
            <person name="Zhang C."/>
            <person name="Wu P."/>
            <person name="Chen Y."/>
            <person name="Li M."/>
            <person name="Jiang H."/>
            <person name="Wu G."/>
        </authorList>
    </citation>
    <scope>NUCLEOTIDE SEQUENCE [LARGE SCALE GENOMIC DNA]</scope>
    <source>
        <strain evidence="3">cv. GZQX0401</strain>
        <tissue evidence="2">Young leaves</tissue>
    </source>
</reference>
<proteinExistence type="predicted"/>
<keyword evidence="1" id="KW-0812">Transmembrane</keyword>
<evidence type="ECO:0000313" key="2">
    <source>
        <dbReference type="EMBL" id="KDP21953.1"/>
    </source>
</evidence>
<keyword evidence="1" id="KW-1133">Transmembrane helix</keyword>